<dbReference type="InterPro" id="IPR047640">
    <property type="entry name" value="RpiR-like"/>
</dbReference>
<evidence type="ECO:0000313" key="7">
    <source>
        <dbReference type="Proteomes" id="UP000092574"/>
    </source>
</evidence>
<dbReference type="RefSeq" id="WP_065543797.1">
    <property type="nucleotide sequence ID" value="NZ_CP015405.2"/>
</dbReference>
<evidence type="ECO:0000259" key="4">
    <source>
        <dbReference type="PROSITE" id="PS51071"/>
    </source>
</evidence>
<dbReference type="InterPro" id="IPR000281">
    <property type="entry name" value="HTH_RpiR"/>
</dbReference>
<proteinExistence type="predicted"/>
<dbReference type="OrthoDB" id="63027at2"/>
<dbReference type="Proteomes" id="UP000092574">
    <property type="component" value="Chromosome"/>
</dbReference>
<dbReference type="InterPro" id="IPR036388">
    <property type="entry name" value="WH-like_DNA-bd_sf"/>
</dbReference>
<dbReference type="GO" id="GO:0003700">
    <property type="term" value="F:DNA-binding transcription factor activity"/>
    <property type="evidence" value="ECO:0007669"/>
    <property type="project" value="InterPro"/>
</dbReference>
<evidence type="ECO:0000259" key="5">
    <source>
        <dbReference type="PROSITE" id="PS51464"/>
    </source>
</evidence>
<evidence type="ECO:0000256" key="1">
    <source>
        <dbReference type="ARBA" id="ARBA00023015"/>
    </source>
</evidence>
<keyword evidence="1" id="KW-0805">Transcription regulation</keyword>
<dbReference type="CDD" id="cd05013">
    <property type="entry name" value="SIS_RpiR"/>
    <property type="match status" value="1"/>
</dbReference>
<dbReference type="GO" id="GO:1901135">
    <property type="term" value="P:carbohydrate derivative metabolic process"/>
    <property type="evidence" value="ECO:0007669"/>
    <property type="project" value="InterPro"/>
</dbReference>
<dbReference type="Pfam" id="PF01418">
    <property type="entry name" value="HTH_6"/>
    <property type="match status" value="1"/>
</dbReference>
<dbReference type="GO" id="GO:0097367">
    <property type="term" value="F:carbohydrate derivative binding"/>
    <property type="evidence" value="ECO:0007669"/>
    <property type="project" value="InterPro"/>
</dbReference>
<dbReference type="PANTHER" id="PTHR30514">
    <property type="entry name" value="GLUCOKINASE"/>
    <property type="match status" value="1"/>
</dbReference>
<feature type="domain" description="SIS" evidence="5">
    <location>
        <begin position="124"/>
        <end position="264"/>
    </location>
</feature>
<dbReference type="Gene3D" id="1.10.10.10">
    <property type="entry name" value="Winged helix-like DNA-binding domain superfamily/Winged helix DNA-binding domain"/>
    <property type="match status" value="1"/>
</dbReference>
<dbReference type="STRING" id="1796616.A4V09_19245"/>
<evidence type="ECO:0000256" key="3">
    <source>
        <dbReference type="ARBA" id="ARBA00023163"/>
    </source>
</evidence>
<protein>
    <submittedName>
        <fullName evidence="6">MurR/RpiR family transcriptional regulator</fullName>
    </submittedName>
</protein>
<keyword evidence="2" id="KW-0238">DNA-binding</keyword>
<dbReference type="GO" id="GO:0003677">
    <property type="term" value="F:DNA binding"/>
    <property type="evidence" value="ECO:0007669"/>
    <property type="project" value="UniProtKB-KW"/>
</dbReference>
<gene>
    <name evidence="6" type="ORF">A4V09_19245</name>
</gene>
<feature type="domain" description="HTH rpiR-type" evidence="4">
    <location>
        <begin position="4"/>
        <end position="80"/>
    </location>
</feature>
<dbReference type="Pfam" id="PF01380">
    <property type="entry name" value="SIS"/>
    <property type="match status" value="1"/>
</dbReference>
<dbReference type="InterPro" id="IPR001347">
    <property type="entry name" value="SIS_dom"/>
</dbReference>
<dbReference type="InterPro" id="IPR009057">
    <property type="entry name" value="Homeodomain-like_sf"/>
</dbReference>
<dbReference type="PROSITE" id="PS51071">
    <property type="entry name" value="HTH_RPIR"/>
    <property type="match status" value="1"/>
</dbReference>
<dbReference type="PANTHER" id="PTHR30514:SF1">
    <property type="entry name" value="HTH-TYPE TRANSCRIPTIONAL REGULATOR HEXR-RELATED"/>
    <property type="match status" value="1"/>
</dbReference>
<evidence type="ECO:0000256" key="2">
    <source>
        <dbReference type="ARBA" id="ARBA00023125"/>
    </source>
</evidence>
<reference evidence="6" key="1">
    <citation type="submission" date="2017-04" db="EMBL/GenBank/DDBJ databases">
        <title>Complete Genome Sequences of Twelve Strains of a Stable Defined Moderately Diverse Mouse Microbiota 2 (sDMDMm2).</title>
        <authorList>
            <person name="Uchimura Y."/>
            <person name="Wyss M."/>
            <person name="Brugiroux S."/>
            <person name="Limenitakis J.P."/>
            <person name="Stecher B."/>
            <person name="McCoy K.D."/>
            <person name="Macpherson A.J."/>
        </authorList>
    </citation>
    <scope>NUCLEOTIDE SEQUENCE</scope>
    <source>
        <strain evidence="6">YL58</strain>
    </source>
</reference>
<dbReference type="PROSITE" id="PS51464">
    <property type="entry name" value="SIS"/>
    <property type="match status" value="1"/>
</dbReference>
<name>A0A1C7IDF7_9FIRM</name>
<organism evidence="6 7">
    <name type="scientific">Blautia pseudococcoides</name>
    <dbReference type="NCBI Taxonomy" id="1796616"/>
    <lineage>
        <taxon>Bacteria</taxon>
        <taxon>Bacillati</taxon>
        <taxon>Bacillota</taxon>
        <taxon>Clostridia</taxon>
        <taxon>Lachnospirales</taxon>
        <taxon>Lachnospiraceae</taxon>
        <taxon>Blautia</taxon>
    </lineage>
</organism>
<dbReference type="KEGG" id="byl:A4V09_19245"/>
<dbReference type="SUPFAM" id="SSF46689">
    <property type="entry name" value="Homeodomain-like"/>
    <property type="match status" value="1"/>
</dbReference>
<dbReference type="Gene3D" id="3.40.50.10490">
    <property type="entry name" value="Glucose-6-phosphate isomerase like protein, domain 1"/>
    <property type="match status" value="1"/>
</dbReference>
<sequence length="282" mass="31017">MVGGSCKEKILGRMHLLTNTEAKLAAYILEHYEEVLNCNITELAEEAGVSDASVVRFCKSVGYKGYQDFKVNAARDVLPRDKHFNPSLEQGDDPETICRKIFASEVNVLNRTLAGIDLPSLIKVAERIRSAKRLIFFGSGGSLLVGKDAQHKFMKIGIRAFVYDDVDMQLMVSSLMEEGELAFGISHSGSNCNVINCLRNARENGADTVALVSQGKTPLSKIADSILYSSAEETIFQSESVSTRIAQLAMIDTLVAIVAFEDYENSYMAIQKTRKATSENKL</sequence>
<dbReference type="AlphaFoldDB" id="A0A1C7IDF7"/>
<accession>A0A1C7IDF7</accession>
<dbReference type="SUPFAM" id="SSF53697">
    <property type="entry name" value="SIS domain"/>
    <property type="match status" value="1"/>
</dbReference>
<evidence type="ECO:0000313" key="6">
    <source>
        <dbReference type="EMBL" id="ANU77691.1"/>
    </source>
</evidence>
<keyword evidence="3" id="KW-0804">Transcription</keyword>
<dbReference type="InterPro" id="IPR035472">
    <property type="entry name" value="RpiR-like_SIS"/>
</dbReference>
<dbReference type="InterPro" id="IPR046348">
    <property type="entry name" value="SIS_dom_sf"/>
</dbReference>
<keyword evidence="7" id="KW-1185">Reference proteome</keyword>
<dbReference type="EMBL" id="CP015405">
    <property type="protein sequence ID" value="ANU77691.1"/>
    <property type="molecule type" value="Genomic_DNA"/>
</dbReference>